<keyword evidence="1" id="KW-0812">Transmembrane</keyword>
<name>A0A1B1TEH9_9ARCH</name>
<sequence>MELVSILETASVTMCGVATILWMAIGTLARFERGEVLTQKIVAALCIISAIMLFILHYLGGELWGSTTVARPFAVIAVIVAISGMMNIKGKDVQGESNPHQIMKMRAAERENNSD</sequence>
<reference evidence="2" key="2">
    <citation type="journal article" date="2015" name="ISME J.">
        <title>A new class of marine Euryarchaeota group II from the Mediterranean deep chlorophyll maximum.</title>
        <authorList>
            <person name="Martin-Cuadrado A.B."/>
            <person name="Garcia-Heredia I."/>
            <person name="Molto A.G."/>
            <person name="Lopez-Ubeda R."/>
            <person name="Kimes N."/>
            <person name="Lopez-Garcia P."/>
            <person name="Moreira D."/>
            <person name="Rodriguez-Valera F."/>
        </authorList>
    </citation>
    <scope>NUCLEOTIDE SEQUENCE</scope>
</reference>
<evidence type="ECO:0000256" key="1">
    <source>
        <dbReference type="SAM" id="Phobius"/>
    </source>
</evidence>
<dbReference type="AlphaFoldDB" id="A0A1B1TEH9"/>
<feature type="transmembrane region" description="Helical" evidence="1">
    <location>
        <begin position="41"/>
        <end position="60"/>
    </location>
</feature>
<feature type="transmembrane region" description="Helical" evidence="1">
    <location>
        <begin position="72"/>
        <end position="88"/>
    </location>
</feature>
<keyword evidence="1" id="KW-0472">Membrane</keyword>
<feature type="transmembrane region" description="Helical" evidence="1">
    <location>
        <begin position="6"/>
        <end position="29"/>
    </location>
</feature>
<proteinExistence type="predicted"/>
<dbReference type="EMBL" id="KP211902">
    <property type="protein sequence ID" value="ANV80695.1"/>
    <property type="molecule type" value="Genomic_DNA"/>
</dbReference>
<keyword evidence="1" id="KW-1133">Transmembrane helix</keyword>
<organism evidence="2">
    <name type="scientific">uncultured Poseidoniia archaeon</name>
    <dbReference type="NCBI Taxonomy" id="1697135"/>
    <lineage>
        <taxon>Archaea</taxon>
        <taxon>Methanobacteriati</taxon>
        <taxon>Thermoplasmatota</taxon>
        <taxon>Candidatus Poseidoniia</taxon>
        <taxon>environmental samples</taxon>
    </lineage>
</organism>
<accession>A0A1B1TEH9</accession>
<evidence type="ECO:0000313" key="2">
    <source>
        <dbReference type="EMBL" id="ANV80695.1"/>
    </source>
</evidence>
<reference evidence="2" key="1">
    <citation type="submission" date="2014-11" db="EMBL/GenBank/DDBJ databases">
        <authorList>
            <person name="Zhu J."/>
            <person name="Qi W."/>
            <person name="Song R."/>
        </authorList>
    </citation>
    <scope>NUCLEOTIDE SEQUENCE</scope>
</reference>
<protein>
    <submittedName>
        <fullName evidence="2">Uncharacterized protein</fullName>
    </submittedName>
</protein>